<dbReference type="InterPro" id="IPR050639">
    <property type="entry name" value="SSR_resolvase"/>
</dbReference>
<dbReference type="PANTHER" id="PTHR30461:SF23">
    <property type="entry name" value="DNA RECOMBINASE-RELATED"/>
    <property type="match status" value="1"/>
</dbReference>
<dbReference type="InterPro" id="IPR036162">
    <property type="entry name" value="Resolvase-like_N_sf"/>
</dbReference>
<keyword evidence="1" id="KW-0175">Coiled coil</keyword>
<dbReference type="CDD" id="cd00338">
    <property type="entry name" value="Ser_Recombinase"/>
    <property type="match status" value="1"/>
</dbReference>
<dbReference type="Pfam" id="PF07508">
    <property type="entry name" value="Recombinase"/>
    <property type="match status" value="1"/>
</dbReference>
<dbReference type="Gene3D" id="3.40.50.1390">
    <property type="entry name" value="Resolvase, N-terminal catalytic domain"/>
    <property type="match status" value="1"/>
</dbReference>
<comment type="caution">
    <text evidence="3">The sequence shown here is derived from an EMBL/GenBank/DDBJ whole genome shotgun (WGS) entry which is preliminary data.</text>
</comment>
<evidence type="ECO:0000256" key="1">
    <source>
        <dbReference type="SAM" id="Coils"/>
    </source>
</evidence>
<name>A0A852TS54_9ACTN</name>
<dbReference type="PANTHER" id="PTHR30461">
    <property type="entry name" value="DNA-INVERTASE FROM LAMBDOID PROPHAGE"/>
    <property type="match status" value="1"/>
</dbReference>
<dbReference type="SUPFAM" id="SSF53041">
    <property type="entry name" value="Resolvase-like"/>
    <property type="match status" value="1"/>
</dbReference>
<dbReference type="Gene3D" id="3.90.1750.20">
    <property type="entry name" value="Putative Large Serine Recombinase, Chain B, Domain 2"/>
    <property type="match status" value="1"/>
</dbReference>
<dbReference type="GO" id="GO:0003677">
    <property type="term" value="F:DNA binding"/>
    <property type="evidence" value="ECO:0007669"/>
    <property type="project" value="InterPro"/>
</dbReference>
<dbReference type="Pfam" id="PF13408">
    <property type="entry name" value="Zn_ribbon_recom"/>
    <property type="match status" value="1"/>
</dbReference>
<dbReference type="AlphaFoldDB" id="A0A852TS54"/>
<dbReference type="Proteomes" id="UP000589036">
    <property type="component" value="Unassembled WGS sequence"/>
</dbReference>
<dbReference type="PROSITE" id="PS51737">
    <property type="entry name" value="RECOMBINASE_DNA_BIND"/>
    <property type="match status" value="1"/>
</dbReference>
<evidence type="ECO:0000259" key="2">
    <source>
        <dbReference type="PROSITE" id="PS51737"/>
    </source>
</evidence>
<reference evidence="3 4" key="1">
    <citation type="submission" date="2020-07" db="EMBL/GenBank/DDBJ databases">
        <title>Sequencing the genomes of 1000 actinobacteria strains.</title>
        <authorList>
            <person name="Klenk H.-P."/>
        </authorList>
    </citation>
    <scope>NUCLEOTIDE SEQUENCE [LARGE SCALE GENOMIC DNA]</scope>
    <source>
        <strain evidence="3 4">CXB654</strain>
    </source>
</reference>
<dbReference type="InterPro" id="IPR038109">
    <property type="entry name" value="DNA_bind_recomb_sf"/>
</dbReference>
<evidence type="ECO:0000313" key="3">
    <source>
        <dbReference type="EMBL" id="NYE44994.1"/>
    </source>
</evidence>
<protein>
    <submittedName>
        <fullName evidence="3">DNA invertase Pin-like site-specific DNA recombinase</fullName>
    </submittedName>
</protein>
<sequence length="521" mass="58107">MDSSTGPREVDLYVRKSKLVRGYRQELSTDAQEEQGRRWAAREGYTVRKVWKDIASGFKDVERADFDRALAALANGEVPALWAYAIDRFSRKGAADLLQVIGKARVVFDMDGLDSNEARDRRWIINRAEEAREYSENLSRRVKDTKDRQRDAGRWVAARPPWGYVVSRDRVLSPDETPAAPGMPSRADVVREMFRRVAVEGASTRDLVRWLDGAGVPSPGGARWQYSAVHGMLKHPAYAGWQVQVTDKGRRAIHRDASGKRVRLRDAENNPVPGLVTDAMQRDALAAFQGLKVGRPVPANDGKRNTRAKHLVTGLARCGGCGRSMPFQGRSYACQATLGGRSCGARASVRADKLEEYVFRAWVARLTNAEPGDPLLHVVSQRWTALVKPEETEEEAAARASLRAAEKDLERLLQDRQSGVYDGPARRYFGPMLQEATDAVEAAKAELSRWESSPSLDLPFLSGDDATIYEAWNAAELPMKRDLLRLAINCVTVVKAPRQGIRFNGDERVRIEWADHDTADA</sequence>
<proteinExistence type="predicted"/>
<dbReference type="InterPro" id="IPR025827">
    <property type="entry name" value="Zn_ribbon_recom_dom"/>
</dbReference>
<accession>A0A852TS54</accession>
<dbReference type="GO" id="GO:0000150">
    <property type="term" value="F:DNA strand exchange activity"/>
    <property type="evidence" value="ECO:0007669"/>
    <property type="project" value="InterPro"/>
</dbReference>
<gene>
    <name evidence="3" type="ORF">HDA32_000114</name>
</gene>
<dbReference type="Pfam" id="PF00239">
    <property type="entry name" value="Resolvase"/>
    <property type="match status" value="1"/>
</dbReference>
<dbReference type="EMBL" id="JACCCC010000001">
    <property type="protein sequence ID" value="NYE44994.1"/>
    <property type="molecule type" value="Genomic_DNA"/>
</dbReference>
<organism evidence="3 4">
    <name type="scientific">Spinactinospora alkalitolerans</name>
    <dbReference type="NCBI Taxonomy" id="687207"/>
    <lineage>
        <taxon>Bacteria</taxon>
        <taxon>Bacillati</taxon>
        <taxon>Actinomycetota</taxon>
        <taxon>Actinomycetes</taxon>
        <taxon>Streptosporangiales</taxon>
        <taxon>Nocardiopsidaceae</taxon>
        <taxon>Spinactinospora</taxon>
    </lineage>
</organism>
<feature type="coiled-coil region" evidence="1">
    <location>
        <begin position="395"/>
        <end position="453"/>
    </location>
</feature>
<feature type="domain" description="Recombinase" evidence="2">
    <location>
        <begin position="161"/>
        <end position="294"/>
    </location>
</feature>
<evidence type="ECO:0000313" key="4">
    <source>
        <dbReference type="Proteomes" id="UP000589036"/>
    </source>
</evidence>
<dbReference type="InterPro" id="IPR011109">
    <property type="entry name" value="DNA_bind_recombinase_dom"/>
</dbReference>
<keyword evidence="4" id="KW-1185">Reference proteome</keyword>
<dbReference type="RefSeq" id="WP_179641296.1">
    <property type="nucleotide sequence ID" value="NZ_BAAAYY010000005.1"/>
</dbReference>
<dbReference type="SMART" id="SM00857">
    <property type="entry name" value="Resolvase"/>
    <property type="match status" value="1"/>
</dbReference>
<dbReference type="InterPro" id="IPR006119">
    <property type="entry name" value="Resolv_N"/>
</dbReference>